<feature type="region of interest" description="Disordered" evidence="6">
    <location>
        <begin position="431"/>
        <end position="463"/>
    </location>
</feature>
<evidence type="ECO:0000313" key="11">
    <source>
        <dbReference type="Proteomes" id="UP001501671"/>
    </source>
</evidence>
<evidence type="ECO:0000256" key="1">
    <source>
        <dbReference type="ARBA" id="ARBA00004236"/>
    </source>
</evidence>
<evidence type="ECO:0000256" key="5">
    <source>
        <dbReference type="SAM" id="Coils"/>
    </source>
</evidence>
<organism evidence="10 11">
    <name type="scientific">Pigmentiphaga soli</name>
    <dbReference type="NCBI Taxonomy" id="1007095"/>
    <lineage>
        <taxon>Bacteria</taxon>
        <taxon>Pseudomonadati</taxon>
        <taxon>Pseudomonadota</taxon>
        <taxon>Betaproteobacteria</taxon>
        <taxon>Burkholderiales</taxon>
        <taxon>Alcaligenaceae</taxon>
        <taxon>Pigmentiphaga</taxon>
    </lineage>
</organism>
<protein>
    <recommendedName>
        <fullName evidence="12">Efflux RND transporter periplasmic adaptor subunit</fullName>
    </recommendedName>
</protein>
<gene>
    <name evidence="10" type="ORF">GCM10023144_23290</name>
</gene>
<dbReference type="RefSeq" id="WP_345249538.1">
    <property type="nucleotide sequence ID" value="NZ_BAABFO010000010.1"/>
</dbReference>
<dbReference type="Pfam" id="PF25967">
    <property type="entry name" value="RND-MFP_C"/>
    <property type="match status" value="1"/>
</dbReference>
<dbReference type="NCBIfam" id="TIGR01730">
    <property type="entry name" value="RND_mfp"/>
    <property type="match status" value="1"/>
</dbReference>
<dbReference type="InterPro" id="IPR006143">
    <property type="entry name" value="RND_pump_MFP"/>
</dbReference>
<dbReference type="Proteomes" id="UP001501671">
    <property type="component" value="Unassembled WGS sequence"/>
</dbReference>
<dbReference type="InterPro" id="IPR058626">
    <property type="entry name" value="MdtA-like_b-barrel"/>
</dbReference>
<comment type="similarity">
    <text evidence="2">Belongs to the membrane fusion protein (MFP) (TC 8.A.1) family.</text>
</comment>
<dbReference type="InterPro" id="IPR030190">
    <property type="entry name" value="MacA_alpha-hairpin_sf"/>
</dbReference>
<evidence type="ECO:0000256" key="6">
    <source>
        <dbReference type="SAM" id="MobiDB-lite"/>
    </source>
</evidence>
<dbReference type="PANTHER" id="PTHR30469:SF33">
    <property type="entry name" value="SLR1207 PROTEIN"/>
    <property type="match status" value="1"/>
</dbReference>
<dbReference type="PANTHER" id="PTHR30469">
    <property type="entry name" value="MULTIDRUG RESISTANCE PROTEIN MDTA"/>
    <property type="match status" value="1"/>
</dbReference>
<dbReference type="Gene3D" id="2.40.50.100">
    <property type="match status" value="1"/>
</dbReference>
<dbReference type="Gene3D" id="2.40.30.170">
    <property type="match status" value="1"/>
</dbReference>
<comment type="subcellular location">
    <subcellularLocation>
        <location evidence="1">Cell membrane</location>
    </subcellularLocation>
</comment>
<evidence type="ECO:0000256" key="4">
    <source>
        <dbReference type="ARBA" id="ARBA00023054"/>
    </source>
</evidence>
<dbReference type="Gene3D" id="6.10.140.1990">
    <property type="match status" value="1"/>
</dbReference>
<dbReference type="InterPro" id="IPR058627">
    <property type="entry name" value="MdtA-like_C"/>
</dbReference>
<keyword evidence="3" id="KW-0813">Transport</keyword>
<evidence type="ECO:0000259" key="8">
    <source>
        <dbReference type="Pfam" id="PF25944"/>
    </source>
</evidence>
<feature type="domain" description="Multidrug resistance protein MdtA-like beta-barrel" evidence="8">
    <location>
        <begin position="240"/>
        <end position="314"/>
    </location>
</feature>
<keyword evidence="11" id="KW-1185">Reference proteome</keyword>
<proteinExistence type="inferred from homology"/>
<evidence type="ECO:0000313" key="10">
    <source>
        <dbReference type="EMBL" id="GAA4332833.1"/>
    </source>
</evidence>
<reference evidence="11" key="1">
    <citation type="journal article" date="2019" name="Int. J. Syst. Evol. Microbiol.">
        <title>The Global Catalogue of Microorganisms (GCM) 10K type strain sequencing project: providing services to taxonomists for standard genome sequencing and annotation.</title>
        <authorList>
            <consortium name="The Broad Institute Genomics Platform"/>
            <consortium name="The Broad Institute Genome Sequencing Center for Infectious Disease"/>
            <person name="Wu L."/>
            <person name="Ma J."/>
        </authorList>
    </citation>
    <scope>NUCLEOTIDE SEQUENCE [LARGE SCALE GENOMIC DNA]</scope>
    <source>
        <strain evidence="11">JCM 17666</strain>
    </source>
</reference>
<feature type="compositionally biased region" description="Low complexity" evidence="6">
    <location>
        <begin position="439"/>
        <end position="454"/>
    </location>
</feature>
<accession>A0ABP8H100</accession>
<dbReference type="SUPFAM" id="SSF111369">
    <property type="entry name" value="HlyD-like secretion proteins"/>
    <property type="match status" value="1"/>
</dbReference>
<keyword evidence="4 5" id="KW-0175">Coiled coil</keyword>
<feature type="domain" description="Multidrug resistance protein MdtA-like C-terminal permuted SH3" evidence="9">
    <location>
        <begin position="391"/>
        <end position="432"/>
    </location>
</feature>
<dbReference type="Pfam" id="PF25944">
    <property type="entry name" value="Beta-barrel_RND"/>
    <property type="match status" value="1"/>
</dbReference>
<feature type="domain" description="Multidrug resistance protein MdtA-like barrel-sandwich hybrid" evidence="7">
    <location>
        <begin position="80"/>
        <end position="233"/>
    </location>
</feature>
<sequence length="463" mass="49788">MNAPAALSARSSRPPRRRRPLWHAALALAALALAAAAYAGWRHFFLAPPARDLYQIVAVQRGDMEDLVSATGTLQPRDYVDVGAQVSGQLRKIHVEVGSTVKEGDLLAEIDPTVFLANVDARRAGLRNLRATMLDRQAQLTLAQIQFDRQQNLKAEGATSTDAFQQADAALKSAKAQIAALQAQIEQTESTLRADEANLNYAKIYAPMSGTVVSITARQGQTLNSNQSAPIILRIADLSTMTVQTQVSEADVNKLRDGMAVYFTTLGNAGRRWWGKLRKIEPTPTVTNNVVLYNALFDVPNPGGTLMTSMTAQVFFVAQSVRDALLLPVAAVQQQGPAGRGRREGAGAPPGAGERPAESNGRRRRADTAGAAATDGHGGAEDAAARRMPRRATVKVIDDQGNIAERQVELGASNRVQVEILSGLEEGEQIVAGLRQDPRATPARQQQQQQRPGPQGLGMPRIR</sequence>
<evidence type="ECO:0008006" key="12">
    <source>
        <dbReference type="Google" id="ProtNLM"/>
    </source>
</evidence>
<evidence type="ECO:0000259" key="7">
    <source>
        <dbReference type="Pfam" id="PF25917"/>
    </source>
</evidence>
<feature type="coiled-coil region" evidence="5">
    <location>
        <begin position="164"/>
        <end position="198"/>
    </location>
</feature>
<comment type="caution">
    <text evidence="10">The sequence shown here is derived from an EMBL/GenBank/DDBJ whole genome shotgun (WGS) entry which is preliminary data.</text>
</comment>
<dbReference type="Pfam" id="PF25917">
    <property type="entry name" value="BSH_RND"/>
    <property type="match status" value="1"/>
</dbReference>
<name>A0ABP8H100_9BURK</name>
<evidence type="ECO:0000256" key="2">
    <source>
        <dbReference type="ARBA" id="ARBA00009477"/>
    </source>
</evidence>
<dbReference type="EMBL" id="BAABFO010000010">
    <property type="protein sequence ID" value="GAA4332833.1"/>
    <property type="molecule type" value="Genomic_DNA"/>
</dbReference>
<dbReference type="InterPro" id="IPR058625">
    <property type="entry name" value="MdtA-like_BSH"/>
</dbReference>
<evidence type="ECO:0000256" key="3">
    <source>
        <dbReference type="ARBA" id="ARBA00022448"/>
    </source>
</evidence>
<dbReference type="Gene3D" id="2.40.420.20">
    <property type="match status" value="1"/>
</dbReference>
<evidence type="ECO:0000259" key="9">
    <source>
        <dbReference type="Pfam" id="PF25967"/>
    </source>
</evidence>
<feature type="region of interest" description="Disordered" evidence="6">
    <location>
        <begin position="333"/>
        <end position="391"/>
    </location>
</feature>